<sequence>MKKLLYWTALLAGCNSDLGTPAQLDRESGFGGVPFGSSPALLTNATVYSAHGDETTFIQHTLRRTDGSFNLADSLGFAIYWDYKKGKLHKVSASAVGQGIPAVLKELHRRFGPETVRNDTMYWSGETVIATAYCKSVDVDVLLLTVEQKPQAP</sequence>
<accession>A0ABU9LYH4</accession>
<proteinExistence type="predicted"/>
<evidence type="ECO:0000313" key="2">
    <source>
        <dbReference type="Proteomes" id="UP001479606"/>
    </source>
</evidence>
<comment type="caution">
    <text evidence="1">The sequence shown here is derived from an EMBL/GenBank/DDBJ whole genome shotgun (WGS) entry which is preliminary data.</text>
</comment>
<protein>
    <submittedName>
        <fullName evidence="1">Uncharacterized protein</fullName>
    </submittedName>
</protein>
<keyword evidence="2" id="KW-1185">Reference proteome</keyword>
<name>A0ABU9LYH4_9BACT</name>
<dbReference type="EMBL" id="JBCEVZ010000028">
    <property type="protein sequence ID" value="MEL5995074.1"/>
    <property type="molecule type" value="Genomic_DNA"/>
</dbReference>
<organism evidence="1 2">
    <name type="scientific">Hymenobacter segetis</name>
    <dbReference type="NCBI Taxonomy" id="2025509"/>
    <lineage>
        <taxon>Bacteria</taxon>
        <taxon>Pseudomonadati</taxon>
        <taxon>Bacteroidota</taxon>
        <taxon>Cytophagia</taxon>
        <taxon>Cytophagales</taxon>
        <taxon>Hymenobacteraceae</taxon>
        <taxon>Hymenobacter</taxon>
    </lineage>
</organism>
<dbReference type="RefSeq" id="WP_342298604.1">
    <property type="nucleotide sequence ID" value="NZ_JBCEVZ010000028.1"/>
</dbReference>
<gene>
    <name evidence="1" type="ORF">AAFH49_12725</name>
</gene>
<reference evidence="1 2" key="1">
    <citation type="journal article" date="2018" name="Arch. Microbiol.">
        <title>Hymenobacter segetis sp. nov., isolated from soil.</title>
        <authorList>
            <person name="Ten L.N."/>
            <person name="Lim S.J."/>
            <person name="Kim B.O."/>
            <person name="Kang I.K."/>
            <person name="Jung H.Y."/>
        </authorList>
    </citation>
    <scope>NUCLEOTIDE SEQUENCE [LARGE SCALE GENOMIC DNA]</scope>
    <source>
        <strain evidence="1 2">S7-3-11</strain>
    </source>
</reference>
<dbReference type="Proteomes" id="UP001479606">
    <property type="component" value="Unassembled WGS sequence"/>
</dbReference>
<evidence type="ECO:0000313" key="1">
    <source>
        <dbReference type="EMBL" id="MEL5995074.1"/>
    </source>
</evidence>